<dbReference type="InParanoid" id="A0A395JNN2"/>
<gene>
    <name evidence="1" type="ORF">DFR28_102617</name>
</gene>
<evidence type="ECO:0000313" key="1">
    <source>
        <dbReference type="EMBL" id="RBP51198.1"/>
    </source>
</evidence>
<name>A0A395JNN2_9GAMM</name>
<dbReference type="EMBL" id="QNRT01000002">
    <property type="protein sequence ID" value="RBP51198.1"/>
    <property type="molecule type" value="Genomic_DNA"/>
</dbReference>
<organism evidence="1 2">
    <name type="scientific">Arenicella xantha</name>
    <dbReference type="NCBI Taxonomy" id="644221"/>
    <lineage>
        <taxon>Bacteria</taxon>
        <taxon>Pseudomonadati</taxon>
        <taxon>Pseudomonadota</taxon>
        <taxon>Gammaproteobacteria</taxon>
        <taxon>Arenicellales</taxon>
        <taxon>Arenicellaceae</taxon>
        <taxon>Arenicella</taxon>
    </lineage>
</organism>
<comment type="caution">
    <text evidence="1">The sequence shown here is derived from an EMBL/GenBank/DDBJ whole genome shotgun (WGS) entry which is preliminary data.</text>
</comment>
<sequence>MDNFILHLDGDGDGDGDGHNLVLPAFFVGILFPPA</sequence>
<dbReference type="AlphaFoldDB" id="A0A395JNN2"/>
<accession>A0A395JNN2</accession>
<evidence type="ECO:0000313" key="2">
    <source>
        <dbReference type="Proteomes" id="UP000253083"/>
    </source>
</evidence>
<reference evidence="1 2" key="1">
    <citation type="submission" date="2018-06" db="EMBL/GenBank/DDBJ databases">
        <title>Genomic Encyclopedia of Type Strains, Phase IV (KMG-IV): sequencing the most valuable type-strain genomes for metagenomic binning, comparative biology and taxonomic classification.</title>
        <authorList>
            <person name="Goeker M."/>
        </authorList>
    </citation>
    <scope>NUCLEOTIDE SEQUENCE [LARGE SCALE GENOMIC DNA]</scope>
    <source>
        <strain evidence="1 2">DSM 24032</strain>
    </source>
</reference>
<keyword evidence="2" id="KW-1185">Reference proteome</keyword>
<dbReference type="Proteomes" id="UP000253083">
    <property type="component" value="Unassembled WGS sequence"/>
</dbReference>
<protein>
    <submittedName>
        <fullName evidence="1">Uncharacterized protein</fullName>
    </submittedName>
</protein>
<proteinExistence type="predicted"/>